<dbReference type="Gene3D" id="1.10.357.10">
    <property type="entry name" value="Tetracycline Repressor, domain 2"/>
    <property type="match status" value="1"/>
</dbReference>
<name>A0A455T7D2_9CHLR</name>
<dbReference type="PROSITE" id="PS50977">
    <property type="entry name" value="HTH_TETR_2"/>
    <property type="match status" value="1"/>
</dbReference>
<dbReference type="GO" id="GO:0003700">
    <property type="term" value="F:DNA-binding transcription factor activity"/>
    <property type="evidence" value="ECO:0007669"/>
    <property type="project" value="TreeGrafter"/>
</dbReference>
<feature type="region of interest" description="Disordered" evidence="3">
    <location>
        <begin position="255"/>
        <end position="278"/>
    </location>
</feature>
<dbReference type="InterPro" id="IPR001647">
    <property type="entry name" value="HTH_TetR"/>
</dbReference>
<feature type="region of interest" description="Disordered" evidence="3">
    <location>
        <begin position="1"/>
        <end position="21"/>
    </location>
</feature>
<gene>
    <name evidence="5" type="ORF">KTA_28930</name>
</gene>
<feature type="compositionally biased region" description="Basic and acidic residues" evidence="3">
    <location>
        <begin position="259"/>
        <end position="271"/>
    </location>
</feature>
<dbReference type="AlphaFoldDB" id="A0A455T7D2"/>
<evidence type="ECO:0000313" key="5">
    <source>
        <dbReference type="EMBL" id="BBH94694.1"/>
    </source>
</evidence>
<dbReference type="InterPro" id="IPR009057">
    <property type="entry name" value="Homeodomain-like_sf"/>
</dbReference>
<evidence type="ECO:0000256" key="1">
    <source>
        <dbReference type="ARBA" id="ARBA00023125"/>
    </source>
</evidence>
<organism evidence="5">
    <name type="scientific">Thermogemmatispora argillosa</name>
    <dbReference type="NCBI Taxonomy" id="2045280"/>
    <lineage>
        <taxon>Bacteria</taxon>
        <taxon>Bacillati</taxon>
        <taxon>Chloroflexota</taxon>
        <taxon>Ktedonobacteria</taxon>
        <taxon>Thermogemmatisporales</taxon>
        <taxon>Thermogemmatisporaceae</taxon>
        <taxon>Thermogemmatispora</taxon>
    </lineage>
</organism>
<dbReference type="Pfam" id="PF00440">
    <property type="entry name" value="TetR_N"/>
    <property type="match status" value="1"/>
</dbReference>
<accession>A0A455T7D2</accession>
<sequence length="278" mass="31715">MAGQAEQPRRRGRAPTSAQKRQARAERILDAAVRLIERWGYDKTTIDDIAREAGVAKGTIYLHWKTREDLFMSVIMREALAVIESLQKYIAEHADSFAFHTLFPYAFLLYQQRPLVKALLTNDVSLLGSLAQHDYLQGNSIARRKVLFAHAILEQMQAEGLLRSDLSLRRLEYMLAALFMGYMTLDPLWPEEERLPLEQQAQDLGEAIRLSLESQQLLPPERRRRLAHAVNEHIAGFVAAIRAYLEQYIPGFSGGNTHDGSDSSQRSDEVLRPQPRYS</sequence>
<dbReference type="PANTHER" id="PTHR30055:SF226">
    <property type="entry name" value="HTH-TYPE TRANSCRIPTIONAL REGULATOR PKSA"/>
    <property type="match status" value="1"/>
</dbReference>
<evidence type="ECO:0000256" key="3">
    <source>
        <dbReference type="SAM" id="MobiDB-lite"/>
    </source>
</evidence>
<keyword evidence="1 2" id="KW-0238">DNA-binding</keyword>
<dbReference type="SUPFAM" id="SSF46689">
    <property type="entry name" value="Homeodomain-like"/>
    <property type="match status" value="1"/>
</dbReference>
<dbReference type="EMBL" id="AP019377">
    <property type="protein sequence ID" value="BBH94694.1"/>
    <property type="molecule type" value="Genomic_DNA"/>
</dbReference>
<protein>
    <submittedName>
        <fullName evidence="5">TetR family transcriptional regulator</fullName>
    </submittedName>
</protein>
<feature type="domain" description="HTH tetR-type" evidence="4">
    <location>
        <begin position="22"/>
        <end position="82"/>
    </location>
</feature>
<evidence type="ECO:0000256" key="2">
    <source>
        <dbReference type="PROSITE-ProRule" id="PRU00335"/>
    </source>
</evidence>
<reference evidence="5" key="1">
    <citation type="submission" date="2018-12" db="EMBL/GenBank/DDBJ databases">
        <title>Novel natural products biosynthetic potential of the class Ktedonobacteria.</title>
        <authorList>
            <person name="Zheng Y."/>
            <person name="Saitou A."/>
            <person name="Wang C.M."/>
            <person name="Toyoda A."/>
            <person name="Minakuchi Y."/>
            <person name="Sekiguchi Y."/>
            <person name="Ueda K."/>
            <person name="Takano H."/>
            <person name="Sakai Y."/>
            <person name="Yokota A."/>
            <person name="Yabe S."/>
        </authorList>
    </citation>
    <scope>NUCLEOTIDE SEQUENCE</scope>
    <source>
        <strain evidence="5">A3-2</strain>
    </source>
</reference>
<evidence type="ECO:0000259" key="4">
    <source>
        <dbReference type="PROSITE" id="PS50977"/>
    </source>
</evidence>
<dbReference type="PRINTS" id="PR00455">
    <property type="entry name" value="HTHTETR"/>
</dbReference>
<dbReference type="InterPro" id="IPR050109">
    <property type="entry name" value="HTH-type_TetR-like_transc_reg"/>
</dbReference>
<dbReference type="GO" id="GO:0000976">
    <property type="term" value="F:transcription cis-regulatory region binding"/>
    <property type="evidence" value="ECO:0007669"/>
    <property type="project" value="TreeGrafter"/>
</dbReference>
<proteinExistence type="predicted"/>
<dbReference type="PANTHER" id="PTHR30055">
    <property type="entry name" value="HTH-TYPE TRANSCRIPTIONAL REGULATOR RUTR"/>
    <property type="match status" value="1"/>
</dbReference>
<feature type="DNA-binding region" description="H-T-H motif" evidence="2">
    <location>
        <begin position="45"/>
        <end position="64"/>
    </location>
</feature>